<feature type="region of interest" description="Disordered" evidence="1">
    <location>
        <begin position="1"/>
        <end position="28"/>
    </location>
</feature>
<organism evidence="3 4">
    <name type="scientific">Alicyclobacillus tolerans</name>
    <dbReference type="NCBI Taxonomy" id="90970"/>
    <lineage>
        <taxon>Bacteria</taxon>
        <taxon>Bacillati</taxon>
        <taxon>Bacillota</taxon>
        <taxon>Bacilli</taxon>
        <taxon>Bacillales</taxon>
        <taxon>Alicyclobacillaceae</taxon>
        <taxon>Alicyclobacillus</taxon>
    </lineage>
</organism>
<keyword evidence="2" id="KW-1133">Transmembrane helix</keyword>
<gene>
    <name evidence="3" type="ORF">SAMN05443507_10938</name>
</gene>
<keyword evidence="4" id="KW-1185">Reference proteome</keyword>
<evidence type="ECO:0000256" key="1">
    <source>
        <dbReference type="SAM" id="MobiDB-lite"/>
    </source>
</evidence>
<sequence length="124" mass="13367">MSAVRQMAVPVEHSRSRQSEAKPISKTRAPWREAIGNMANMALCAAVAVGAMWFLANRGAAAYSQTYSNVQLQTEISQMAAENASLNAEVDSLERPSRILSTALNKLHMVHANPIQISANSSQG</sequence>
<dbReference type="EMBL" id="FRAF01000009">
    <property type="protein sequence ID" value="SHK14536.1"/>
    <property type="molecule type" value="Genomic_DNA"/>
</dbReference>
<keyword evidence="2" id="KW-0472">Membrane</keyword>
<dbReference type="Pfam" id="PF04977">
    <property type="entry name" value="DivIC"/>
    <property type="match status" value="1"/>
</dbReference>
<reference evidence="4" key="1">
    <citation type="submission" date="2016-11" db="EMBL/GenBank/DDBJ databases">
        <authorList>
            <person name="Varghese N."/>
            <person name="Submissions S."/>
        </authorList>
    </citation>
    <scope>NUCLEOTIDE SEQUENCE [LARGE SCALE GENOMIC DNA]</scope>
    <source>
        <strain evidence="4">USBA-503</strain>
    </source>
</reference>
<dbReference type="RefSeq" id="WP_072873767.1">
    <property type="nucleotide sequence ID" value="NZ_FRAF01000009.1"/>
</dbReference>
<dbReference type="AlphaFoldDB" id="A0A1M6Q353"/>
<name>A0A1M6Q353_9BACL</name>
<feature type="transmembrane region" description="Helical" evidence="2">
    <location>
        <begin position="34"/>
        <end position="56"/>
    </location>
</feature>
<proteinExistence type="predicted"/>
<accession>A0A1M6Q353</accession>
<evidence type="ECO:0000256" key="2">
    <source>
        <dbReference type="SAM" id="Phobius"/>
    </source>
</evidence>
<keyword evidence="2" id="KW-0812">Transmembrane</keyword>
<dbReference type="OrthoDB" id="2375820at2"/>
<evidence type="ECO:0000313" key="4">
    <source>
        <dbReference type="Proteomes" id="UP000184016"/>
    </source>
</evidence>
<evidence type="ECO:0000313" key="3">
    <source>
        <dbReference type="EMBL" id="SHK14536.1"/>
    </source>
</evidence>
<dbReference type="InterPro" id="IPR007060">
    <property type="entry name" value="FtsL/DivIC"/>
</dbReference>
<dbReference type="Proteomes" id="UP000184016">
    <property type="component" value="Unassembled WGS sequence"/>
</dbReference>
<protein>
    <submittedName>
        <fullName evidence="3">Septum formation initiator</fullName>
    </submittedName>
</protein>
<dbReference type="STRING" id="1830138.SAMN05443507_10938"/>